<sequence length="176" mass="20475">MRDEVACISFVRKNTTIPTPCLLFRPRRRTEYICIEEIAGVTLESQLEHMTIPELDCVASQLRSHIGQLRKLESRGISSVNGGPLRSCYLWDPPKQPLRKVGEFNQHLREAFRRVYRSSERGDRIVECFPMNSAITFTHGDIGPQNIILQGSTVFLIDWGVSGWWPEYWEYCRMRQ</sequence>
<reference evidence="2" key="1">
    <citation type="journal article" date="2014" name="Proc. Natl. Acad. Sci. U.S.A.">
        <title>Extensive sampling of basidiomycete genomes demonstrates inadequacy of the white-rot/brown-rot paradigm for wood decay fungi.</title>
        <authorList>
            <person name="Riley R."/>
            <person name="Salamov A.A."/>
            <person name="Brown D.W."/>
            <person name="Nagy L.G."/>
            <person name="Floudas D."/>
            <person name="Held B.W."/>
            <person name="Levasseur A."/>
            <person name="Lombard V."/>
            <person name="Morin E."/>
            <person name="Otillar R."/>
            <person name="Lindquist E.A."/>
            <person name="Sun H."/>
            <person name="LaButti K.M."/>
            <person name="Schmutz J."/>
            <person name="Jabbour D."/>
            <person name="Luo H."/>
            <person name="Baker S.E."/>
            <person name="Pisabarro A.G."/>
            <person name="Walton J.D."/>
            <person name="Blanchette R.A."/>
            <person name="Henrissat B."/>
            <person name="Martin F."/>
            <person name="Cullen D."/>
            <person name="Hibbett D.S."/>
            <person name="Grigoriev I.V."/>
        </authorList>
    </citation>
    <scope>NUCLEOTIDE SEQUENCE [LARGE SCALE GENOMIC DNA]</scope>
    <source>
        <strain evidence="2">FD-172 SS1</strain>
    </source>
</reference>
<dbReference type="PANTHER" id="PTHR21310">
    <property type="entry name" value="AMINOGLYCOSIDE PHOSPHOTRANSFERASE-RELATED-RELATED"/>
    <property type="match status" value="1"/>
</dbReference>
<protein>
    <recommendedName>
        <fullName evidence="3">Aminoglycoside phosphotransferase domain-containing protein</fullName>
    </recommendedName>
</protein>
<evidence type="ECO:0000313" key="2">
    <source>
        <dbReference type="Proteomes" id="UP000027195"/>
    </source>
</evidence>
<dbReference type="HOGENOM" id="CLU_021768_3_2_1"/>
<dbReference type="AlphaFoldDB" id="A0A067M098"/>
<dbReference type="SUPFAM" id="SSF56112">
    <property type="entry name" value="Protein kinase-like (PK-like)"/>
    <property type="match status" value="1"/>
</dbReference>
<organism evidence="1 2">
    <name type="scientific">Botryobasidium botryosum (strain FD-172 SS1)</name>
    <dbReference type="NCBI Taxonomy" id="930990"/>
    <lineage>
        <taxon>Eukaryota</taxon>
        <taxon>Fungi</taxon>
        <taxon>Dikarya</taxon>
        <taxon>Basidiomycota</taxon>
        <taxon>Agaricomycotina</taxon>
        <taxon>Agaricomycetes</taxon>
        <taxon>Cantharellales</taxon>
        <taxon>Botryobasidiaceae</taxon>
        <taxon>Botryobasidium</taxon>
    </lineage>
</organism>
<dbReference type="InterPro" id="IPR011009">
    <property type="entry name" value="Kinase-like_dom_sf"/>
</dbReference>
<keyword evidence="2" id="KW-1185">Reference proteome</keyword>
<evidence type="ECO:0000313" key="1">
    <source>
        <dbReference type="EMBL" id="KDQ08095.1"/>
    </source>
</evidence>
<dbReference type="Gene3D" id="3.90.1200.10">
    <property type="match status" value="1"/>
</dbReference>
<gene>
    <name evidence="1" type="ORF">BOTBODRAFT_119096</name>
</gene>
<dbReference type="OrthoDB" id="5598852at2759"/>
<accession>A0A067M098</accession>
<proteinExistence type="predicted"/>
<dbReference type="EMBL" id="KL198095">
    <property type="protein sequence ID" value="KDQ08095.1"/>
    <property type="molecule type" value="Genomic_DNA"/>
</dbReference>
<dbReference type="Proteomes" id="UP000027195">
    <property type="component" value="Unassembled WGS sequence"/>
</dbReference>
<evidence type="ECO:0008006" key="3">
    <source>
        <dbReference type="Google" id="ProtNLM"/>
    </source>
</evidence>
<dbReference type="InParanoid" id="A0A067M098"/>
<name>A0A067M098_BOTB1</name>
<dbReference type="PANTHER" id="PTHR21310:SF48">
    <property type="entry name" value="AMINOGLYCOSIDE PHOSPHOTRANSFERASE DOMAIN-CONTAINING PROTEIN"/>
    <property type="match status" value="1"/>
</dbReference>
<dbReference type="InterPro" id="IPR051678">
    <property type="entry name" value="AGP_Transferase"/>
</dbReference>